<gene>
    <name evidence="4" type="ORF">TVAG_035420</name>
</gene>
<evidence type="ECO:0000256" key="1">
    <source>
        <dbReference type="ARBA" id="ARBA00022737"/>
    </source>
</evidence>
<keyword evidence="2 3" id="KW-0040">ANK repeat</keyword>
<dbReference type="AlphaFoldDB" id="A2DAL6"/>
<dbReference type="InParanoid" id="A2DAL6"/>
<evidence type="ECO:0000256" key="3">
    <source>
        <dbReference type="PROSITE-ProRule" id="PRU00023"/>
    </source>
</evidence>
<dbReference type="PROSITE" id="PS50088">
    <property type="entry name" value="ANK_REPEAT"/>
    <property type="match status" value="1"/>
</dbReference>
<proteinExistence type="predicted"/>
<keyword evidence="5" id="KW-1185">Reference proteome</keyword>
<keyword evidence="1" id="KW-0677">Repeat</keyword>
<sequence length="274" mass="31557">MKLITFVQNDDLCLFNLMSVHPVNQFVTCKEKNLLPTERISIIHAAAYYDAINIFIYLDREMNMSIQNKTDQNYTPLHYACANNSIEVATYILIKNPQLAVQNFRAKYDLLYLAINSRSEYLVKLLLECKFQPKLGDWMNSHFIFASKKGCINILNLLLQYSSDRNAGEKIINYAIRFQRTYIVDALIKSGYRVDSMTQGKLPLHEALSSPVVNLDIIKLIVNNSYYFDTNEKSSLSTVHYICKSMNSKAAKMILRQDVDVNRLDFDGNPGPFY</sequence>
<dbReference type="KEGG" id="tva:5468074"/>
<organism evidence="4 5">
    <name type="scientific">Trichomonas vaginalis (strain ATCC PRA-98 / G3)</name>
    <dbReference type="NCBI Taxonomy" id="412133"/>
    <lineage>
        <taxon>Eukaryota</taxon>
        <taxon>Metamonada</taxon>
        <taxon>Parabasalia</taxon>
        <taxon>Trichomonadida</taxon>
        <taxon>Trichomonadidae</taxon>
        <taxon>Trichomonas</taxon>
    </lineage>
</organism>
<name>A2DAL6_TRIV3</name>
<dbReference type="Gene3D" id="1.25.40.20">
    <property type="entry name" value="Ankyrin repeat-containing domain"/>
    <property type="match status" value="1"/>
</dbReference>
<dbReference type="PANTHER" id="PTHR24198">
    <property type="entry name" value="ANKYRIN REPEAT AND PROTEIN KINASE DOMAIN-CONTAINING PROTEIN"/>
    <property type="match status" value="1"/>
</dbReference>
<reference evidence="4" key="1">
    <citation type="submission" date="2006-10" db="EMBL/GenBank/DDBJ databases">
        <authorList>
            <person name="Amadeo P."/>
            <person name="Zhao Q."/>
            <person name="Wortman J."/>
            <person name="Fraser-Liggett C."/>
            <person name="Carlton J."/>
        </authorList>
    </citation>
    <scope>NUCLEOTIDE SEQUENCE</scope>
    <source>
        <strain evidence="4">G3</strain>
    </source>
</reference>
<dbReference type="Pfam" id="PF12796">
    <property type="entry name" value="Ank_2"/>
    <property type="match status" value="2"/>
</dbReference>
<dbReference type="InterPro" id="IPR002110">
    <property type="entry name" value="Ankyrin_rpt"/>
</dbReference>
<dbReference type="Proteomes" id="UP000001542">
    <property type="component" value="Unassembled WGS sequence"/>
</dbReference>
<evidence type="ECO:0000313" key="5">
    <source>
        <dbReference type="Proteomes" id="UP000001542"/>
    </source>
</evidence>
<dbReference type="SMR" id="A2DAL6"/>
<protein>
    <submittedName>
        <fullName evidence="4">Ankyrin repeat protein, putative</fullName>
    </submittedName>
</protein>
<dbReference type="PANTHER" id="PTHR24198:SF165">
    <property type="entry name" value="ANKYRIN REPEAT-CONTAINING PROTEIN-RELATED"/>
    <property type="match status" value="1"/>
</dbReference>
<dbReference type="InterPro" id="IPR036770">
    <property type="entry name" value="Ankyrin_rpt-contain_sf"/>
</dbReference>
<accession>A2DAL6</accession>
<dbReference type="STRING" id="5722.A2DAL6"/>
<dbReference type="VEuPathDB" id="TrichDB:TVAG_035420"/>
<dbReference type="RefSeq" id="XP_001583505.1">
    <property type="nucleotide sequence ID" value="XM_001583455.1"/>
</dbReference>
<dbReference type="SMART" id="SM00248">
    <property type="entry name" value="ANK"/>
    <property type="match status" value="6"/>
</dbReference>
<evidence type="ECO:0000313" key="4">
    <source>
        <dbReference type="EMBL" id="EAY22519.1"/>
    </source>
</evidence>
<evidence type="ECO:0000256" key="2">
    <source>
        <dbReference type="ARBA" id="ARBA00023043"/>
    </source>
</evidence>
<feature type="repeat" description="ANK" evidence="3">
    <location>
        <begin position="72"/>
        <end position="104"/>
    </location>
</feature>
<dbReference type="VEuPathDB" id="TrichDB:TVAGG3_0811620"/>
<dbReference type="SUPFAM" id="SSF48403">
    <property type="entry name" value="Ankyrin repeat"/>
    <property type="match status" value="1"/>
</dbReference>
<dbReference type="OrthoDB" id="10652091at2759"/>
<dbReference type="EMBL" id="DS113183">
    <property type="protein sequence ID" value="EAY22519.1"/>
    <property type="molecule type" value="Genomic_DNA"/>
</dbReference>
<reference evidence="4" key="2">
    <citation type="journal article" date="2007" name="Science">
        <title>Draft genome sequence of the sexually transmitted pathogen Trichomonas vaginalis.</title>
        <authorList>
            <person name="Carlton J.M."/>
            <person name="Hirt R.P."/>
            <person name="Silva J.C."/>
            <person name="Delcher A.L."/>
            <person name="Schatz M."/>
            <person name="Zhao Q."/>
            <person name="Wortman J.R."/>
            <person name="Bidwell S.L."/>
            <person name="Alsmark U.C.M."/>
            <person name="Besteiro S."/>
            <person name="Sicheritz-Ponten T."/>
            <person name="Noel C.J."/>
            <person name="Dacks J.B."/>
            <person name="Foster P.G."/>
            <person name="Simillion C."/>
            <person name="Van de Peer Y."/>
            <person name="Miranda-Saavedra D."/>
            <person name="Barton G.J."/>
            <person name="Westrop G.D."/>
            <person name="Mueller S."/>
            <person name="Dessi D."/>
            <person name="Fiori P.L."/>
            <person name="Ren Q."/>
            <person name="Paulsen I."/>
            <person name="Zhang H."/>
            <person name="Bastida-Corcuera F.D."/>
            <person name="Simoes-Barbosa A."/>
            <person name="Brown M.T."/>
            <person name="Hayes R.D."/>
            <person name="Mukherjee M."/>
            <person name="Okumura C.Y."/>
            <person name="Schneider R."/>
            <person name="Smith A.J."/>
            <person name="Vanacova S."/>
            <person name="Villalvazo M."/>
            <person name="Haas B.J."/>
            <person name="Pertea M."/>
            <person name="Feldblyum T.V."/>
            <person name="Utterback T.R."/>
            <person name="Shu C.L."/>
            <person name="Osoegawa K."/>
            <person name="de Jong P.J."/>
            <person name="Hrdy I."/>
            <person name="Horvathova L."/>
            <person name="Zubacova Z."/>
            <person name="Dolezal P."/>
            <person name="Malik S.B."/>
            <person name="Logsdon J.M. Jr."/>
            <person name="Henze K."/>
            <person name="Gupta A."/>
            <person name="Wang C.C."/>
            <person name="Dunne R.L."/>
            <person name="Upcroft J.A."/>
            <person name="Upcroft P."/>
            <person name="White O."/>
            <person name="Salzberg S.L."/>
            <person name="Tang P."/>
            <person name="Chiu C.-H."/>
            <person name="Lee Y.-S."/>
            <person name="Embley T.M."/>
            <person name="Coombs G.H."/>
            <person name="Mottram J.C."/>
            <person name="Tachezy J."/>
            <person name="Fraser-Liggett C.M."/>
            <person name="Johnson P.J."/>
        </authorList>
    </citation>
    <scope>NUCLEOTIDE SEQUENCE [LARGE SCALE GENOMIC DNA]</scope>
    <source>
        <strain evidence="4">G3</strain>
    </source>
</reference>